<evidence type="ECO:0000256" key="2">
    <source>
        <dbReference type="ARBA" id="ARBA00010565"/>
    </source>
</evidence>
<evidence type="ECO:0000256" key="5">
    <source>
        <dbReference type="ARBA" id="ARBA00022829"/>
    </source>
</evidence>
<evidence type="ECO:0000259" key="8">
    <source>
        <dbReference type="Pfam" id="PF05916"/>
    </source>
</evidence>
<dbReference type="PIRSF" id="PIRSF028998">
    <property type="entry name" value="GINS_Psf2_subgr"/>
    <property type="match status" value="1"/>
</dbReference>
<evidence type="ECO:0000256" key="6">
    <source>
        <dbReference type="ARBA" id="ARBA00023242"/>
    </source>
</evidence>
<dbReference type="Gene3D" id="1.20.58.1020">
    <property type="match status" value="1"/>
</dbReference>
<dbReference type="PANTHER" id="PTHR12772:SF0">
    <property type="entry name" value="DNA REPLICATION COMPLEX GINS PROTEIN PSF2"/>
    <property type="match status" value="1"/>
</dbReference>
<dbReference type="GO" id="GO:0000727">
    <property type="term" value="P:double-strand break repair via break-induced replication"/>
    <property type="evidence" value="ECO:0007669"/>
    <property type="project" value="TreeGrafter"/>
</dbReference>
<evidence type="ECO:0000256" key="1">
    <source>
        <dbReference type="ARBA" id="ARBA00004123"/>
    </source>
</evidence>
<evidence type="ECO:0000313" key="11">
    <source>
        <dbReference type="Proteomes" id="UP000002748"/>
    </source>
</evidence>
<dbReference type="CDD" id="cd11712">
    <property type="entry name" value="GINS_A_psf2"/>
    <property type="match status" value="1"/>
</dbReference>
<dbReference type="Pfam" id="PF25005">
    <property type="entry name" value="PSF2_N"/>
    <property type="match status" value="1"/>
</dbReference>
<keyword evidence="4 7" id="KW-0235">DNA replication</keyword>
<dbReference type="OrthoDB" id="1938138at2759"/>
<proteinExistence type="inferred from homology"/>
<evidence type="ECO:0000313" key="10">
    <source>
        <dbReference type="EMBL" id="EJT53228.1"/>
    </source>
</evidence>
<dbReference type="GeneID" id="25990664"/>
<dbReference type="FunFam" id="3.40.5.50:FF:000001">
    <property type="entry name" value="DNA replication complex GINS protein PSF2"/>
    <property type="match status" value="1"/>
</dbReference>
<dbReference type="InterPro" id="IPR036224">
    <property type="entry name" value="GINS_bundle-like_dom_sf"/>
</dbReference>
<dbReference type="CDD" id="cd21694">
    <property type="entry name" value="GINS_B_Psf2"/>
    <property type="match status" value="1"/>
</dbReference>
<dbReference type="GO" id="GO:0007059">
    <property type="term" value="P:chromosome segregation"/>
    <property type="evidence" value="ECO:0007669"/>
    <property type="project" value="UniProtKB-KW"/>
</dbReference>
<dbReference type="InterPro" id="IPR007257">
    <property type="entry name" value="GINS_Psf2"/>
</dbReference>
<dbReference type="InterPro" id="IPR021151">
    <property type="entry name" value="GINS_A"/>
</dbReference>
<comment type="caution">
    <text evidence="10">The sequence shown here is derived from an EMBL/GenBank/DDBJ whole genome shotgun (WGS) entry which is preliminary data.</text>
</comment>
<dbReference type="RefSeq" id="XP_014184229.1">
    <property type="nucleotide sequence ID" value="XM_014328754.1"/>
</dbReference>
<evidence type="ECO:0000256" key="4">
    <source>
        <dbReference type="ARBA" id="ARBA00022705"/>
    </source>
</evidence>
<comment type="subunit">
    <text evidence="7">Component of the GINS complex.</text>
</comment>
<dbReference type="GO" id="GO:0000811">
    <property type="term" value="C:GINS complex"/>
    <property type="evidence" value="ECO:0007669"/>
    <property type="project" value="TreeGrafter"/>
</dbReference>
<organism evidence="10 11">
    <name type="scientific">Trichosporon asahii var. asahii (strain ATCC 90039 / CBS 2479 / JCM 2466 / KCTC 7840 / NBRC 103889/ NCYC 2677 / UAMH 7654)</name>
    <name type="common">Yeast</name>
    <dbReference type="NCBI Taxonomy" id="1186058"/>
    <lineage>
        <taxon>Eukaryota</taxon>
        <taxon>Fungi</taxon>
        <taxon>Dikarya</taxon>
        <taxon>Basidiomycota</taxon>
        <taxon>Agaricomycotina</taxon>
        <taxon>Tremellomycetes</taxon>
        <taxon>Trichosporonales</taxon>
        <taxon>Trichosporonaceae</taxon>
        <taxon>Trichosporon</taxon>
    </lineage>
</organism>
<dbReference type="Gene3D" id="3.40.5.50">
    <property type="match status" value="1"/>
</dbReference>
<name>J8QHW1_TRIAS</name>
<gene>
    <name evidence="10" type="ORF">A1Q1_07152</name>
</gene>
<keyword evidence="6 7" id="KW-0539">Nucleus</keyword>
<sequence length="187" mass="21411">MALPKHLQNGLTPDEHTFLAEEEVIDIVPLFSMSKVRLISGIYGPFTPPSKATVPLWLALSLKRKRKCRIVAPDWLNPDKLTLLLKKERENAEGFEPLPRRFVETAKVLLDIAPDDLAQPAMLRSLLKDIRETRQAKIRIGLQSEGVMRGRYLQVTNLTPLELCEIRPFLVKAMGMMQRLEKDEEEE</sequence>
<dbReference type="SUPFAM" id="SSF158573">
    <property type="entry name" value="GINS helical bundle-like"/>
    <property type="match status" value="1"/>
</dbReference>
<evidence type="ECO:0000256" key="7">
    <source>
        <dbReference type="PIRNR" id="PIRNR028998"/>
    </source>
</evidence>
<evidence type="ECO:0000259" key="9">
    <source>
        <dbReference type="Pfam" id="PF25005"/>
    </source>
</evidence>
<protein>
    <recommendedName>
        <fullName evidence="3 7">DNA replication complex GINS protein PSF2</fullName>
    </recommendedName>
</protein>
<dbReference type="KEGG" id="tasa:A1Q1_07152"/>
<dbReference type="SUPFAM" id="SSF160059">
    <property type="entry name" value="PriA/YqbF domain"/>
    <property type="match status" value="1"/>
</dbReference>
<dbReference type="AlphaFoldDB" id="J8QHW1"/>
<dbReference type="EMBL" id="ALBS01000004">
    <property type="protein sequence ID" value="EJT53228.1"/>
    <property type="molecule type" value="Genomic_DNA"/>
</dbReference>
<dbReference type="PANTHER" id="PTHR12772">
    <property type="entry name" value="DNA REPLICATION COMPLEX GINS PROTEIN PSF2"/>
    <property type="match status" value="1"/>
</dbReference>
<evidence type="ECO:0000256" key="3">
    <source>
        <dbReference type="ARBA" id="ARBA00015139"/>
    </source>
</evidence>
<comment type="subcellular location">
    <subcellularLocation>
        <location evidence="1 7">Nucleus</location>
    </subcellularLocation>
</comment>
<feature type="domain" description="GINS subunit" evidence="8">
    <location>
        <begin position="75"/>
        <end position="179"/>
    </location>
</feature>
<dbReference type="HOGENOM" id="CLU_078274_1_0_1"/>
<feature type="domain" description="DNA replication complex GINS protein PSF2 N-terminal" evidence="9">
    <location>
        <begin position="12"/>
        <end position="71"/>
    </location>
</feature>
<dbReference type="VEuPathDB" id="FungiDB:A1Q1_07152"/>
<dbReference type="InterPro" id="IPR056784">
    <property type="entry name" value="PSF2_N"/>
</dbReference>
<dbReference type="Proteomes" id="UP000002748">
    <property type="component" value="Unassembled WGS sequence"/>
</dbReference>
<dbReference type="FunFam" id="1.20.58.1020:FF:000001">
    <property type="entry name" value="DNA replication complex GINS protein PSF2"/>
    <property type="match status" value="1"/>
</dbReference>
<comment type="similarity">
    <text evidence="2 7">Belongs to the GINS2/PSF2 family.</text>
</comment>
<dbReference type="GO" id="GO:0006260">
    <property type="term" value="P:DNA replication"/>
    <property type="evidence" value="ECO:0007669"/>
    <property type="project" value="UniProtKB-KW"/>
</dbReference>
<dbReference type="Pfam" id="PF05916">
    <property type="entry name" value="Sld5"/>
    <property type="match status" value="1"/>
</dbReference>
<reference evidence="10 11" key="1">
    <citation type="journal article" date="2012" name="Eukaryot. Cell">
        <title>Draft genome sequence of CBS 2479, the standard type strain of Trichosporon asahii.</title>
        <authorList>
            <person name="Yang R.Y."/>
            <person name="Li H.T."/>
            <person name="Zhu H."/>
            <person name="Zhou G.P."/>
            <person name="Wang M."/>
            <person name="Wang L."/>
        </authorList>
    </citation>
    <scope>NUCLEOTIDE SEQUENCE [LARGE SCALE GENOMIC DNA]</scope>
    <source>
        <strain evidence="11">ATCC 90039 / CBS 2479 / JCM 2466 / KCTC 7840 / NCYC 2677 / UAMH 7654</strain>
    </source>
</reference>
<accession>J8QHW1</accession>
<keyword evidence="5" id="KW-0159">Chromosome partition</keyword>